<protein>
    <recommendedName>
        <fullName evidence="3">NAD-dependent epimerase/dehydratase domain-containing protein</fullName>
    </recommendedName>
</protein>
<evidence type="ECO:0000313" key="1">
    <source>
        <dbReference type="EMBL" id="EIT75260.1"/>
    </source>
</evidence>
<name>I8TM19_ASPO3</name>
<organism evidence="1 2">
    <name type="scientific">Aspergillus oryzae (strain 3.042)</name>
    <name type="common">Yellow koji mold</name>
    <dbReference type="NCBI Taxonomy" id="1160506"/>
    <lineage>
        <taxon>Eukaryota</taxon>
        <taxon>Fungi</taxon>
        <taxon>Dikarya</taxon>
        <taxon>Ascomycota</taxon>
        <taxon>Pezizomycotina</taxon>
        <taxon>Eurotiomycetes</taxon>
        <taxon>Eurotiomycetidae</taxon>
        <taxon>Eurotiales</taxon>
        <taxon>Aspergillaceae</taxon>
        <taxon>Aspergillus</taxon>
        <taxon>Aspergillus subgen. Circumdati</taxon>
    </lineage>
</organism>
<dbReference type="GO" id="GO:0004029">
    <property type="term" value="F:aldehyde dehydrogenase (NAD+) activity"/>
    <property type="evidence" value="ECO:0007669"/>
    <property type="project" value="TreeGrafter"/>
</dbReference>
<evidence type="ECO:0008006" key="3">
    <source>
        <dbReference type="Google" id="ProtNLM"/>
    </source>
</evidence>
<dbReference type="OrthoDB" id="2130169at2759"/>
<dbReference type="Proteomes" id="UP000002812">
    <property type="component" value="Unassembled WGS sequence"/>
</dbReference>
<accession>I8TM19</accession>
<dbReference type="HOGENOM" id="CLU_007383_12_2_1"/>
<proteinExistence type="predicted"/>
<evidence type="ECO:0000313" key="2">
    <source>
        <dbReference type="Proteomes" id="UP000002812"/>
    </source>
</evidence>
<comment type="caution">
    <text evidence="1">The sequence shown here is derived from an EMBL/GenBank/DDBJ whole genome shotgun (WGS) entry which is preliminary data.</text>
</comment>
<dbReference type="EMBL" id="AKHY01000182">
    <property type="protein sequence ID" value="EIT75260.1"/>
    <property type="molecule type" value="Genomic_DNA"/>
</dbReference>
<dbReference type="Gene3D" id="3.40.50.720">
    <property type="entry name" value="NAD(P)-binding Rossmann-like Domain"/>
    <property type="match status" value="1"/>
</dbReference>
<dbReference type="AlphaFoldDB" id="I8TM19"/>
<reference evidence="1 2" key="1">
    <citation type="journal article" date="2012" name="Eukaryot. Cell">
        <title>Draft genome sequence of Aspergillus oryzae strain 3.042.</title>
        <authorList>
            <person name="Zhao G."/>
            <person name="Yao Y."/>
            <person name="Qi W."/>
            <person name="Wang C."/>
            <person name="Hou L."/>
            <person name="Zeng B."/>
            <person name="Cao X."/>
        </authorList>
    </citation>
    <scope>NUCLEOTIDE SEQUENCE [LARGE SCALE GENOMIC DNA]</scope>
    <source>
        <strain evidence="1 2">3.042</strain>
    </source>
</reference>
<dbReference type="PANTHER" id="PTHR48079:SF8">
    <property type="entry name" value="NAD(P)-BINDING DOMAIN-CONTAINING PROTEIN"/>
    <property type="match status" value="1"/>
</dbReference>
<dbReference type="GO" id="GO:0005737">
    <property type="term" value="C:cytoplasm"/>
    <property type="evidence" value="ECO:0007669"/>
    <property type="project" value="TreeGrafter"/>
</dbReference>
<dbReference type="PANTHER" id="PTHR48079">
    <property type="entry name" value="PROTEIN YEEZ"/>
    <property type="match status" value="1"/>
</dbReference>
<dbReference type="InterPro" id="IPR051783">
    <property type="entry name" value="NAD(P)-dependent_oxidoreduct"/>
</dbReference>
<dbReference type="InterPro" id="IPR036291">
    <property type="entry name" value="NAD(P)-bd_dom_sf"/>
</dbReference>
<reference evidence="2" key="2">
    <citation type="submission" date="2012-06" db="EMBL/GenBank/DDBJ databases">
        <title>Comparative genomic analyses of Aspergillus oryzae 3.042 and A. oryzae RIB40 for soy-sauce fermentation.</title>
        <authorList>
            <person name="Zhao G."/>
            <person name="Hou L."/>
            <person name="Wang C."/>
            <person name="Cao X."/>
        </authorList>
    </citation>
    <scope>NUCLEOTIDE SEQUENCE [LARGE SCALE GENOMIC DNA]</scope>
    <source>
        <strain evidence="2">3.042</strain>
    </source>
</reference>
<gene>
    <name evidence="1" type="ORF">Ao3042_09121</name>
</gene>
<dbReference type="SUPFAM" id="SSF51735">
    <property type="entry name" value="NAD(P)-binding Rossmann-fold domains"/>
    <property type="match status" value="1"/>
</dbReference>
<sequence length="430" mass="46924">MSQPHVVIVVKSKRTLKCTNQVGQAWSGQIRTYMKFSTAIAISCQIRSPFLSRCGSRYIIWANYRLGAMRIRQESPATLKYILSSCVYMELLGLKYNLTLTSKTSTTYESRASQLTDKFPSVAPVIGDLDSTAKITSEASEADVVLRKTLSLFVVAVGTLTKEKDLASSNHLASATAIAQGLTESKRQKPVWIQISGASLLSGPDITANAYGEPRSQEFNDLQGISEIRSIITSSPKRAVDNLLLKLFATNPHVRTAIIYGPLIYGRGRGPVNQRSIQLPDLAKSTIQHGHGLQVGRGLSCWSNVHVSDIAQLVLKLTQEALSNSQNPSIWNENGIYFAENGKMPFGEISQRVASFAAEQGFIKDSTVKSIDADAADKLTAHGAVLWGTNVQYTAARARELLGWQPQGPSLEGEIPRAVREEASQLNSKL</sequence>